<dbReference type="AlphaFoldDB" id="A0A2C6L513"/>
<keyword evidence="4" id="KW-0539">Nucleus</keyword>
<dbReference type="PANTHER" id="PTHR17039">
    <property type="entry name" value="U3 SMALL NUCLEOLAR RIBONUCLEOPROTEIN PROTEIN MPP10"/>
    <property type="match status" value="1"/>
</dbReference>
<feature type="compositionally biased region" description="Basic and acidic residues" evidence="7">
    <location>
        <begin position="49"/>
        <end position="63"/>
    </location>
</feature>
<dbReference type="OrthoDB" id="445326at2759"/>
<dbReference type="GO" id="GO:0034457">
    <property type="term" value="C:Mpp10 complex"/>
    <property type="evidence" value="ECO:0007669"/>
    <property type="project" value="InterPro"/>
</dbReference>
<feature type="compositionally biased region" description="Basic and acidic residues" evidence="7">
    <location>
        <begin position="113"/>
        <end position="128"/>
    </location>
</feature>
<feature type="compositionally biased region" description="Acidic residues" evidence="7">
    <location>
        <begin position="440"/>
        <end position="454"/>
    </location>
</feature>
<keyword evidence="5" id="KW-0687">Ribonucleoprotein</keyword>
<comment type="subcellular location">
    <subcellularLocation>
        <location evidence="1">Nucleus</location>
        <location evidence="1">Nucleolus</location>
    </subcellularLocation>
</comment>
<keyword evidence="9" id="KW-1185">Reference proteome</keyword>
<accession>A0A2C6L513</accession>
<feature type="region of interest" description="Disordered" evidence="7">
    <location>
        <begin position="1"/>
        <end position="145"/>
    </location>
</feature>
<feature type="compositionally biased region" description="Acidic residues" evidence="7">
    <location>
        <begin position="564"/>
        <end position="576"/>
    </location>
</feature>
<feature type="region of interest" description="Disordered" evidence="7">
    <location>
        <begin position="298"/>
        <end position="317"/>
    </location>
</feature>
<organism evidence="8 9">
    <name type="scientific">Cystoisospora suis</name>
    <dbReference type="NCBI Taxonomy" id="483139"/>
    <lineage>
        <taxon>Eukaryota</taxon>
        <taxon>Sar</taxon>
        <taxon>Alveolata</taxon>
        <taxon>Apicomplexa</taxon>
        <taxon>Conoidasida</taxon>
        <taxon>Coccidia</taxon>
        <taxon>Eucoccidiorida</taxon>
        <taxon>Eimeriorina</taxon>
        <taxon>Sarcocystidae</taxon>
        <taxon>Cystoisospora</taxon>
    </lineage>
</organism>
<evidence type="ECO:0000313" key="9">
    <source>
        <dbReference type="Proteomes" id="UP000221165"/>
    </source>
</evidence>
<feature type="compositionally biased region" description="Basic and acidic residues" evidence="7">
    <location>
        <begin position="426"/>
        <end position="436"/>
    </location>
</feature>
<feature type="compositionally biased region" description="Polar residues" evidence="7">
    <location>
        <begin position="129"/>
        <end position="138"/>
    </location>
</feature>
<feature type="region of interest" description="Disordered" evidence="7">
    <location>
        <begin position="365"/>
        <end position="672"/>
    </location>
</feature>
<feature type="compositionally biased region" description="Basic residues" evidence="7">
    <location>
        <begin position="551"/>
        <end position="560"/>
    </location>
</feature>
<gene>
    <name evidence="8" type="ORF">CSUI_003542</name>
</gene>
<dbReference type="Pfam" id="PF04006">
    <property type="entry name" value="Mpp10"/>
    <property type="match status" value="2"/>
</dbReference>
<dbReference type="EMBL" id="MIGC01001596">
    <property type="protein sequence ID" value="PHJ22603.1"/>
    <property type="molecule type" value="Genomic_DNA"/>
</dbReference>
<feature type="compositionally biased region" description="Basic and acidic residues" evidence="7">
    <location>
        <begin position="933"/>
        <end position="959"/>
    </location>
</feature>
<feature type="compositionally biased region" description="Acidic residues" evidence="7">
    <location>
        <begin position="91"/>
        <end position="107"/>
    </location>
</feature>
<keyword evidence="2" id="KW-0690">Ribosome biogenesis</keyword>
<feature type="compositionally biased region" description="Basic residues" evidence="7">
    <location>
        <begin position="916"/>
        <end position="928"/>
    </location>
</feature>
<reference evidence="8 9" key="1">
    <citation type="journal article" date="2017" name="Int. J. Parasitol.">
        <title>The genome of the protozoan parasite Cystoisospora suis and a reverse vaccinology approach to identify vaccine candidates.</title>
        <authorList>
            <person name="Palmieri N."/>
            <person name="Shrestha A."/>
            <person name="Ruttkowski B."/>
            <person name="Beck T."/>
            <person name="Vogl C."/>
            <person name="Tomley F."/>
            <person name="Blake D.P."/>
            <person name="Joachim A."/>
        </authorList>
    </citation>
    <scope>NUCLEOTIDE SEQUENCE [LARGE SCALE GENOMIC DNA]</scope>
    <source>
        <strain evidence="8 9">Wien I</strain>
    </source>
</reference>
<feature type="compositionally biased region" description="Acidic residues" evidence="7">
    <location>
        <begin position="366"/>
        <end position="409"/>
    </location>
</feature>
<feature type="compositionally biased region" description="Polar residues" evidence="7">
    <location>
        <begin position="66"/>
        <end position="83"/>
    </location>
</feature>
<evidence type="ECO:0000256" key="6">
    <source>
        <dbReference type="ARBA" id="ARBA00029455"/>
    </source>
</evidence>
<keyword evidence="3" id="KW-0698">rRNA processing</keyword>
<dbReference type="GO" id="GO:0032040">
    <property type="term" value="C:small-subunit processome"/>
    <property type="evidence" value="ECO:0007669"/>
    <property type="project" value="TreeGrafter"/>
</dbReference>
<comment type="similarity">
    <text evidence="6">Belongs to the MPP10 family.</text>
</comment>
<feature type="compositionally biased region" description="Acidic residues" evidence="7">
    <location>
        <begin position="499"/>
        <end position="526"/>
    </location>
</feature>
<evidence type="ECO:0000256" key="3">
    <source>
        <dbReference type="ARBA" id="ARBA00022552"/>
    </source>
</evidence>
<feature type="compositionally biased region" description="Low complexity" evidence="7">
    <location>
        <begin position="238"/>
        <end position="247"/>
    </location>
</feature>
<proteinExistence type="inferred from homology"/>
<evidence type="ECO:0000256" key="2">
    <source>
        <dbReference type="ARBA" id="ARBA00022517"/>
    </source>
</evidence>
<dbReference type="Proteomes" id="UP000221165">
    <property type="component" value="Unassembled WGS sequence"/>
</dbReference>
<dbReference type="GeneID" id="94426949"/>
<protein>
    <submittedName>
        <fullName evidence="8">M phase phosphoprotein mpp10</fullName>
    </submittedName>
</protein>
<feature type="compositionally biased region" description="Basic and acidic residues" evidence="7">
    <location>
        <begin position="410"/>
        <end position="420"/>
    </location>
</feature>
<evidence type="ECO:0000313" key="8">
    <source>
        <dbReference type="EMBL" id="PHJ22603.1"/>
    </source>
</evidence>
<name>A0A2C6L513_9APIC</name>
<feature type="compositionally biased region" description="Low complexity" evidence="7">
    <location>
        <begin position="633"/>
        <end position="647"/>
    </location>
</feature>
<dbReference type="InterPro" id="IPR012173">
    <property type="entry name" value="Mpp10"/>
</dbReference>
<comment type="caution">
    <text evidence="8">The sequence shown here is derived from an EMBL/GenBank/DDBJ whole genome shotgun (WGS) entry which is preliminary data.</text>
</comment>
<sequence>MALGLKEVTTGTAEVGGSPTGGATNDLHPDQDCASDSPSRRAAVFSEEVSPHKNADRKMRQGVENDPSSMSPSGGVRVSSQSHMAAPQADVESEEQEEEYQDDEDEVSISARVESKGQKRKEGLDRETQTGGKVSASTECDEGEDNSAWLQGMEDDPLQLVLNDDACRLRQKNALQMTLHHLDQLASIRAELQRNKGANVSYLGSPKVKSKVFSSLLLRKDRTHSFRRARRSGEMLNGDGSSSLSSSSDDDDEEGGCRGVSVYQLWNLVDLEGRKLLGRLRPRIKEFHAVEIEGRRQLNASRREKASSQQADGRNEEGQLTIAQSSCDNRSSHSPSKLDSLHGFFRSEAESRKWRKNFLWLLPPVPEDEKEQAEDSDDDGGGDKDDLELSEEEENEVEEAGDSDEEDVEKEDKVGKAREATDDDRSDDRKSDRDDSSFVDAEEGDDGDGEETGEEGMKTENDDPFFSMEDMKRFVLEEEEKELAKTQKSLKAPRGGTEKDDEEGEDEDDSIVNELLEGDEGSDDEEARNVKYSDFFDAPTSAGSGDGERRSHAKRKRRRGSSSSEEEDSEEEEDDGPGLRAEEGELDEEERRLQKELDKLEKQMRKEDRAKRRKKQEEKEIREQDESDQETASYEGSSYGSEEGSNSEMDEDDGDSSRKKSTPSLRRLMAHSASLQSEIDQLEQELVSKKAWNLQGEVWGKQRPRNALLDAGPLDLPMLASAVRDTEAGGLADDLGEEGGEGDRGAKISKLSEFIEQIVKRRIEENLFDDVVRRAVVPPNKEKKSDNATAELDMDKSKVGLGDLYAMEYEEQLRKKEGGDGGGKMSEEDKEKAELLEMFGELMYKLDCLSNMSFRPAPPAASRRQKGGDDGVAAVRVEEAVPIICSSAIGKSPEEIRTAPKGKEKAEMTQAERKAERRTKKDRRRKRVIGQLRRGELTREGFKEREMKIAAKNKQQKENKKSKKLTGLTQHEALAEFRKNQKRVKVQELLSDAMRAARKEQRQKSRGK</sequence>
<dbReference type="GO" id="GO:0005732">
    <property type="term" value="C:sno(s)RNA-containing ribonucleoprotein complex"/>
    <property type="evidence" value="ECO:0007669"/>
    <property type="project" value="InterPro"/>
</dbReference>
<evidence type="ECO:0000256" key="5">
    <source>
        <dbReference type="ARBA" id="ARBA00023274"/>
    </source>
</evidence>
<dbReference type="VEuPathDB" id="ToxoDB:CSUI_003542"/>
<evidence type="ECO:0000256" key="1">
    <source>
        <dbReference type="ARBA" id="ARBA00004604"/>
    </source>
</evidence>
<dbReference type="PANTHER" id="PTHR17039:SF0">
    <property type="entry name" value="U3 SMALL NUCLEOLAR RIBONUCLEOPROTEIN PROTEIN MPP10"/>
    <property type="match status" value="1"/>
</dbReference>
<evidence type="ECO:0000256" key="7">
    <source>
        <dbReference type="SAM" id="MobiDB-lite"/>
    </source>
</evidence>
<feature type="compositionally biased region" description="Basic and acidic residues" evidence="7">
    <location>
        <begin position="589"/>
        <end position="624"/>
    </location>
</feature>
<dbReference type="GO" id="GO:0006364">
    <property type="term" value="P:rRNA processing"/>
    <property type="evidence" value="ECO:0007669"/>
    <property type="project" value="UniProtKB-KW"/>
</dbReference>
<dbReference type="RefSeq" id="XP_067924280.1">
    <property type="nucleotide sequence ID" value="XM_068063738.1"/>
</dbReference>
<feature type="region of interest" description="Disordered" evidence="7">
    <location>
        <begin position="228"/>
        <end position="255"/>
    </location>
</feature>
<feature type="compositionally biased region" description="Basic and acidic residues" evidence="7">
    <location>
        <begin position="892"/>
        <end position="915"/>
    </location>
</feature>
<evidence type="ECO:0000256" key="4">
    <source>
        <dbReference type="ARBA" id="ARBA00023242"/>
    </source>
</evidence>
<feature type="region of interest" description="Disordered" evidence="7">
    <location>
        <begin position="891"/>
        <end position="969"/>
    </location>
</feature>